<keyword evidence="5 8" id="KW-1133">Transmembrane helix</keyword>
<dbReference type="Proteomes" id="UP000533269">
    <property type="component" value="Unassembled WGS sequence"/>
</dbReference>
<evidence type="ECO:0000256" key="8">
    <source>
        <dbReference type="SAM" id="Phobius"/>
    </source>
</evidence>
<evidence type="ECO:0000256" key="3">
    <source>
        <dbReference type="ARBA" id="ARBA00022519"/>
    </source>
</evidence>
<organism evidence="11 12">
    <name type="scientific">Kineococcus radiotolerans</name>
    <dbReference type="NCBI Taxonomy" id="131568"/>
    <lineage>
        <taxon>Bacteria</taxon>
        <taxon>Bacillati</taxon>
        <taxon>Actinomycetota</taxon>
        <taxon>Actinomycetes</taxon>
        <taxon>Kineosporiales</taxon>
        <taxon>Kineosporiaceae</taxon>
        <taxon>Kineococcus</taxon>
    </lineage>
</organism>
<feature type="transmembrane region" description="Helical" evidence="8">
    <location>
        <begin position="205"/>
        <end position="224"/>
    </location>
</feature>
<dbReference type="Pfam" id="PF12821">
    <property type="entry name" value="ThrE_2"/>
    <property type="match status" value="1"/>
</dbReference>
<comment type="caution">
    <text evidence="11">The sequence shown here is derived from an EMBL/GenBank/DDBJ whole genome shotgun (WGS) entry which is preliminary data.</text>
</comment>
<feature type="transmembrane region" description="Helical" evidence="8">
    <location>
        <begin position="334"/>
        <end position="354"/>
    </location>
</feature>
<protein>
    <submittedName>
        <fullName evidence="11">Uncharacterized membrane protein YjjP (DUF1212 family)</fullName>
    </submittedName>
</protein>
<feature type="transmembrane region" description="Helical" evidence="8">
    <location>
        <begin position="236"/>
        <end position="255"/>
    </location>
</feature>
<evidence type="ECO:0000256" key="6">
    <source>
        <dbReference type="ARBA" id="ARBA00023136"/>
    </source>
</evidence>
<dbReference type="PANTHER" id="PTHR34390">
    <property type="entry name" value="UPF0442 PROTEIN YJJB-RELATED"/>
    <property type="match status" value="1"/>
</dbReference>
<dbReference type="PANTHER" id="PTHR34390:SF1">
    <property type="entry name" value="SUCCINATE TRANSPORTER SUBUNIT YJJB-RELATED"/>
    <property type="match status" value="1"/>
</dbReference>
<dbReference type="InterPro" id="IPR010619">
    <property type="entry name" value="ThrE-like_N"/>
</dbReference>
<reference evidence="11 12" key="1">
    <citation type="submission" date="2020-08" db="EMBL/GenBank/DDBJ databases">
        <title>The Agave Microbiome: Exploring the role of microbial communities in plant adaptations to desert environments.</title>
        <authorList>
            <person name="Partida-Martinez L.P."/>
        </authorList>
    </citation>
    <scope>NUCLEOTIDE SEQUENCE [LARGE SCALE GENOMIC DNA]</scope>
    <source>
        <strain evidence="11 12">AS2.23</strain>
    </source>
</reference>
<evidence type="ECO:0000256" key="7">
    <source>
        <dbReference type="ARBA" id="ARBA00034125"/>
    </source>
</evidence>
<keyword evidence="6 8" id="KW-0472">Membrane</keyword>
<sequence>MLALRTAGRLRSRLAEVIAGEASPVPDPLTEGALTRDDVLDVLDAMVRMSEALLSAGASAADVTALTLRAAAGSGLVHTQVDITFTAVIVSTAGPDRQPLTAVRVVRLRATDYARLSRLYELAHAAADGMPPAEITTRLKRLLSQRRPYRGSVSTLGAMGLAASVAVLLGGSWAVALSAALVTGFLQVLLLAANQRGLPAFFQQVAGAGLATTFALALLVWQPHLPGWVGPLPPSLVVGSGIVVLLAGWSLVGSAEDAISGFYVTAGARAFETVLLTTGLVLGIAGVLDLGQRAGITLSLSFSPGEAPALLVQVLAGAACALAWAVSGYADGRAVLLAALAGATATAAAGTGAILGLGPIASAGVAALLVGFLAEGTAWRWNVPGLVVSICGIVPLLPGLAIYRAIFALVGGSTSVGLTQLISAVGTALALAAGVTLGEFCSQPLRREFDRIEQRVRRRSLSRRF</sequence>
<dbReference type="AlphaFoldDB" id="A0A7W4TKU9"/>
<dbReference type="GO" id="GO:0005886">
    <property type="term" value="C:plasma membrane"/>
    <property type="evidence" value="ECO:0007669"/>
    <property type="project" value="UniProtKB-SubCell"/>
</dbReference>
<feature type="transmembrane region" description="Helical" evidence="8">
    <location>
        <begin position="308"/>
        <end position="327"/>
    </location>
</feature>
<evidence type="ECO:0000256" key="5">
    <source>
        <dbReference type="ARBA" id="ARBA00022989"/>
    </source>
</evidence>
<evidence type="ECO:0000256" key="2">
    <source>
        <dbReference type="ARBA" id="ARBA00022475"/>
    </source>
</evidence>
<feature type="transmembrane region" description="Helical" evidence="8">
    <location>
        <begin position="386"/>
        <end position="406"/>
    </location>
</feature>
<dbReference type="Pfam" id="PF06738">
    <property type="entry name" value="ThrE"/>
    <property type="match status" value="1"/>
</dbReference>
<evidence type="ECO:0000313" key="12">
    <source>
        <dbReference type="Proteomes" id="UP000533269"/>
    </source>
</evidence>
<feature type="transmembrane region" description="Helical" evidence="8">
    <location>
        <begin position="360"/>
        <end position="379"/>
    </location>
</feature>
<feature type="transmembrane region" description="Helical" evidence="8">
    <location>
        <begin position="173"/>
        <end position="193"/>
    </location>
</feature>
<comment type="similarity">
    <text evidence="7">Belongs to the ThrE exporter (TC 2.A.79) family.</text>
</comment>
<keyword evidence="2" id="KW-1003">Cell membrane</keyword>
<feature type="domain" description="Threonine/serine exporter-like N-terminal" evidence="9">
    <location>
        <begin position="45"/>
        <end position="290"/>
    </location>
</feature>
<dbReference type="GO" id="GO:0022857">
    <property type="term" value="F:transmembrane transporter activity"/>
    <property type="evidence" value="ECO:0007669"/>
    <property type="project" value="InterPro"/>
</dbReference>
<feature type="transmembrane region" description="Helical" evidence="8">
    <location>
        <begin position="148"/>
        <end position="167"/>
    </location>
</feature>
<reference evidence="11 12" key="2">
    <citation type="submission" date="2020-08" db="EMBL/GenBank/DDBJ databases">
        <authorList>
            <person name="Partida-Martinez L."/>
            <person name="Huntemann M."/>
            <person name="Clum A."/>
            <person name="Wang J."/>
            <person name="Palaniappan K."/>
            <person name="Ritter S."/>
            <person name="Chen I.-M."/>
            <person name="Stamatis D."/>
            <person name="Reddy T."/>
            <person name="O'Malley R."/>
            <person name="Daum C."/>
            <person name="Shapiro N."/>
            <person name="Ivanova N."/>
            <person name="Kyrpides N."/>
            <person name="Woyke T."/>
        </authorList>
    </citation>
    <scope>NUCLEOTIDE SEQUENCE [LARGE SCALE GENOMIC DNA]</scope>
    <source>
        <strain evidence="11 12">AS2.23</strain>
    </source>
</reference>
<evidence type="ECO:0000256" key="1">
    <source>
        <dbReference type="ARBA" id="ARBA00004651"/>
    </source>
</evidence>
<gene>
    <name evidence="11" type="ORF">FHR75_001115</name>
</gene>
<dbReference type="InterPro" id="IPR050539">
    <property type="entry name" value="ThrE_Dicarb/AminoAcid_Exp"/>
</dbReference>
<dbReference type="EMBL" id="JACHVY010000001">
    <property type="protein sequence ID" value="MBB2900327.1"/>
    <property type="molecule type" value="Genomic_DNA"/>
</dbReference>
<evidence type="ECO:0000256" key="4">
    <source>
        <dbReference type="ARBA" id="ARBA00022692"/>
    </source>
</evidence>
<name>A0A7W4TKU9_KINRA</name>
<evidence type="ECO:0000313" key="11">
    <source>
        <dbReference type="EMBL" id="MBB2900327.1"/>
    </source>
</evidence>
<evidence type="ECO:0000259" key="9">
    <source>
        <dbReference type="Pfam" id="PF06738"/>
    </source>
</evidence>
<evidence type="ECO:0000259" key="10">
    <source>
        <dbReference type="Pfam" id="PF12821"/>
    </source>
</evidence>
<keyword evidence="4 8" id="KW-0812">Transmembrane</keyword>
<comment type="subcellular location">
    <subcellularLocation>
        <location evidence="1">Cell membrane</location>
        <topology evidence="1">Multi-pass membrane protein</topology>
    </subcellularLocation>
</comment>
<dbReference type="RefSeq" id="WP_012084670.1">
    <property type="nucleotide sequence ID" value="NZ_JACHVY010000001.1"/>
</dbReference>
<feature type="transmembrane region" description="Helical" evidence="8">
    <location>
        <begin position="418"/>
        <end position="441"/>
    </location>
</feature>
<accession>A0A7W4TKU9</accession>
<feature type="transmembrane region" description="Helical" evidence="8">
    <location>
        <begin position="267"/>
        <end position="288"/>
    </location>
</feature>
<dbReference type="InterPro" id="IPR024528">
    <property type="entry name" value="ThrE_2"/>
</dbReference>
<dbReference type="GO" id="GO:0015744">
    <property type="term" value="P:succinate transport"/>
    <property type="evidence" value="ECO:0007669"/>
    <property type="project" value="TreeGrafter"/>
</dbReference>
<keyword evidence="3" id="KW-0997">Cell inner membrane</keyword>
<proteinExistence type="inferred from homology"/>
<feature type="domain" description="Threonine/Serine exporter ThrE" evidence="10">
    <location>
        <begin position="315"/>
        <end position="439"/>
    </location>
</feature>
<dbReference type="OMA" id="LEVMYFF"/>